<dbReference type="SUPFAM" id="SSF51695">
    <property type="entry name" value="PLC-like phosphodiesterases"/>
    <property type="match status" value="1"/>
</dbReference>
<dbReference type="PROSITE" id="PS50008">
    <property type="entry name" value="PIPLC_Y_DOMAIN"/>
    <property type="match status" value="1"/>
</dbReference>
<name>A0ABD2Q7W7_9PLAT</name>
<accession>A0ABD2Q7W7</accession>
<dbReference type="PANTHER" id="PTHR10336">
    <property type="entry name" value="PHOSPHOINOSITIDE-SPECIFIC PHOSPHOLIPASE C FAMILY PROTEIN"/>
    <property type="match status" value="1"/>
</dbReference>
<dbReference type="GO" id="GO:0004435">
    <property type="term" value="F:phosphatidylinositol-4,5-bisphosphate phospholipase C activity"/>
    <property type="evidence" value="ECO:0007669"/>
    <property type="project" value="UniProtKB-EC"/>
</dbReference>
<keyword evidence="5" id="KW-1185">Reference proteome</keyword>
<dbReference type="EMBL" id="JBJKFK010000695">
    <property type="protein sequence ID" value="KAL3315661.1"/>
    <property type="molecule type" value="Genomic_DNA"/>
</dbReference>
<dbReference type="InterPro" id="IPR001711">
    <property type="entry name" value="PLipase_C_Pinositol-sp_Y"/>
</dbReference>
<comment type="catalytic activity">
    <reaction evidence="1">
        <text>a 1,2-diacyl-sn-glycero-3-phospho-(1D-myo-inositol-4,5-bisphosphate) + H2O = 1D-myo-inositol 1,4,5-trisphosphate + a 1,2-diacyl-sn-glycerol + H(+)</text>
        <dbReference type="Rhea" id="RHEA:33179"/>
        <dbReference type="ChEBI" id="CHEBI:15377"/>
        <dbReference type="ChEBI" id="CHEBI:15378"/>
        <dbReference type="ChEBI" id="CHEBI:17815"/>
        <dbReference type="ChEBI" id="CHEBI:58456"/>
        <dbReference type="ChEBI" id="CHEBI:203600"/>
        <dbReference type="EC" id="3.1.4.11"/>
    </reaction>
</comment>
<dbReference type="AlphaFoldDB" id="A0ABD2Q7W7"/>
<dbReference type="Proteomes" id="UP001626550">
    <property type="component" value="Unassembled WGS sequence"/>
</dbReference>
<keyword evidence="1" id="KW-0442">Lipid degradation</keyword>
<dbReference type="InterPro" id="IPR035892">
    <property type="entry name" value="C2_domain_sf"/>
</dbReference>
<dbReference type="PRINTS" id="PR00390">
    <property type="entry name" value="PHPHLIPASEC"/>
</dbReference>
<keyword evidence="1" id="KW-0443">Lipid metabolism</keyword>
<evidence type="ECO:0000256" key="2">
    <source>
        <dbReference type="SAM" id="MobiDB-lite"/>
    </source>
</evidence>
<feature type="compositionally biased region" description="Basic and acidic residues" evidence="2">
    <location>
        <begin position="1"/>
        <end position="12"/>
    </location>
</feature>
<dbReference type="InterPro" id="IPR017946">
    <property type="entry name" value="PLC-like_Pdiesterase_TIM-brl"/>
</dbReference>
<dbReference type="SMART" id="SM00149">
    <property type="entry name" value="PLCYc"/>
    <property type="match status" value="1"/>
</dbReference>
<evidence type="ECO:0000313" key="5">
    <source>
        <dbReference type="Proteomes" id="UP001626550"/>
    </source>
</evidence>
<dbReference type="Pfam" id="PF00387">
    <property type="entry name" value="PI-PLC-Y"/>
    <property type="match status" value="1"/>
</dbReference>
<keyword evidence="1" id="KW-0378">Hydrolase</keyword>
<dbReference type="Gene3D" id="2.60.40.150">
    <property type="entry name" value="C2 domain"/>
    <property type="match status" value="1"/>
</dbReference>
<gene>
    <name evidence="4" type="primary">PLCG2_2</name>
    <name evidence="4" type="ORF">Ciccas_005705</name>
</gene>
<feature type="region of interest" description="Disordered" evidence="2">
    <location>
        <begin position="1"/>
        <end position="42"/>
    </location>
</feature>
<evidence type="ECO:0000256" key="1">
    <source>
        <dbReference type="RuleBase" id="RU361133"/>
    </source>
</evidence>
<sequence length="439" mass="49529">MARQRREKEEQMRMNMSSIDLYDSKFRSESSPNNDNLLRKEEVIRKPSGDDYGVLEITTSQGLKKFGFKDKNVMDKWIQALGEFEKGAKERGEKNAKIEKSSKVAQELSNLVVYCQTVGYKGPESTSKNSSRQMSSFSETKMEDLAGELADAEQISQYLEYHIGRIYPKGLRLDSSNYDPVFHWSVGAQMVALNVQTHDRSHQLNQGRFMLNGGCGWIERNCSLLTGPLNEIKNDGPREIHLELLGGRHLPRVELITEPWDEWGKPIQVYRVGTKGAMCSMPVEQLKMVFVVKNPNTAMFRIAYVSKHQQMKTGSAPGSCIDDNNDLILHCTVPVNAVRTGVRSVPLRGRDGAFKQLSALLMRVSRSRNVSNSSIQNRGKYLSKMSLTSSESEDAIKRQSKMDKNMIESVVNRILTSRNTARMVTGQIQPAESLSDFSE</sequence>
<reference evidence="4 5" key="1">
    <citation type="submission" date="2024-11" db="EMBL/GenBank/DDBJ databases">
        <title>Adaptive evolution of stress response genes in parasites aligns with host niche diversity.</title>
        <authorList>
            <person name="Hahn C."/>
            <person name="Resl P."/>
        </authorList>
    </citation>
    <scope>NUCLEOTIDE SEQUENCE [LARGE SCALE GENOMIC DNA]</scope>
    <source>
        <strain evidence="4">EGGRZ-B1_66</strain>
        <tissue evidence="4">Body</tissue>
    </source>
</reference>
<evidence type="ECO:0000313" key="4">
    <source>
        <dbReference type="EMBL" id="KAL3315661.1"/>
    </source>
</evidence>
<dbReference type="Gene3D" id="3.20.20.190">
    <property type="entry name" value="Phosphatidylinositol (PI) phosphodiesterase"/>
    <property type="match status" value="1"/>
</dbReference>
<feature type="domain" description="PI-PLC Y-box" evidence="3">
    <location>
        <begin position="108"/>
        <end position="220"/>
    </location>
</feature>
<organism evidence="4 5">
    <name type="scientific">Cichlidogyrus casuarinus</name>
    <dbReference type="NCBI Taxonomy" id="1844966"/>
    <lineage>
        <taxon>Eukaryota</taxon>
        <taxon>Metazoa</taxon>
        <taxon>Spiralia</taxon>
        <taxon>Lophotrochozoa</taxon>
        <taxon>Platyhelminthes</taxon>
        <taxon>Monogenea</taxon>
        <taxon>Monopisthocotylea</taxon>
        <taxon>Dactylogyridea</taxon>
        <taxon>Ancyrocephalidae</taxon>
        <taxon>Cichlidogyrus</taxon>
    </lineage>
</organism>
<protein>
    <recommendedName>
        <fullName evidence="1">Phosphoinositide phospholipase C</fullName>
        <ecNumber evidence="1">3.1.4.11</ecNumber>
    </recommendedName>
</protein>
<comment type="caution">
    <text evidence="4">The sequence shown here is derived from an EMBL/GenBank/DDBJ whole genome shotgun (WGS) entry which is preliminary data.</text>
</comment>
<dbReference type="EC" id="3.1.4.11" evidence="1"/>
<proteinExistence type="predicted"/>
<dbReference type="GO" id="GO:0016042">
    <property type="term" value="P:lipid catabolic process"/>
    <property type="evidence" value="ECO:0007669"/>
    <property type="project" value="UniProtKB-KW"/>
</dbReference>
<evidence type="ECO:0000259" key="3">
    <source>
        <dbReference type="PROSITE" id="PS50008"/>
    </source>
</evidence>
<dbReference type="InterPro" id="IPR001192">
    <property type="entry name" value="PI-PLC_fam"/>
</dbReference>